<dbReference type="EMBL" id="KL446956">
    <property type="protein sequence ID" value="KEG00415.1"/>
    <property type="molecule type" value="Genomic_DNA"/>
</dbReference>
<dbReference type="AlphaFoldDB" id="A0A081I9Q7"/>
<organism evidence="5 6">
    <name type="scientific">Plasmodium vinckei vinckei</name>
    <dbReference type="NCBI Taxonomy" id="54757"/>
    <lineage>
        <taxon>Eukaryota</taxon>
        <taxon>Sar</taxon>
        <taxon>Alveolata</taxon>
        <taxon>Apicomplexa</taxon>
        <taxon>Aconoidasida</taxon>
        <taxon>Haemosporida</taxon>
        <taxon>Plasmodiidae</taxon>
        <taxon>Plasmodium</taxon>
        <taxon>Plasmodium (Vinckeia)</taxon>
    </lineage>
</organism>
<dbReference type="PANTHER" id="PTHR42646:SF2">
    <property type="entry name" value="5'-3' EXONUCLEASE FAMILY PROTEIN"/>
    <property type="match status" value="1"/>
</dbReference>
<evidence type="ECO:0000313" key="6">
    <source>
        <dbReference type="Proteomes" id="UP000030681"/>
    </source>
</evidence>
<dbReference type="GO" id="GO:0017108">
    <property type="term" value="F:5'-flap endonuclease activity"/>
    <property type="evidence" value="ECO:0007669"/>
    <property type="project" value="InterPro"/>
</dbReference>
<dbReference type="GO" id="GO:0033567">
    <property type="term" value="P:DNA replication, Okazaki fragment processing"/>
    <property type="evidence" value="ECO:0007669"/>
    <property type="project" value="InterPro"/>
</dbReference>
<dbReference type="SMART" id="SM00475">
    <property type="entry name" value="53EXOc"/>
    <property type="match status" value="1"/>
</dbReference>
<evidence type="ECO:0000256" key="1">
    <source>
        <dbReference type="ARBA" id="ARBA00022722"/>
    </source>
</evidence>
<dbReference type="GO" id="GO:0008409">
    <property type="term" value="F:5'-3' exonuclease activity"/>
    <property type="evidence" value="ECO:0007669"/>
    <property type="project" value="InterPro"/>
</dbReference>
<dbReference type="CDD" id="cd09898">
    <property type="entry name" value="H3TH_53EXO"/>
    <property type="match status" value="1"/>
</dbReference>
<dbReference type="RefSeq" id="XP_008626458.2">
    <property type="nucleotide sequence ID" value="XM_008628236.2"/>
</dbReference>
<dbReference type="PANTHER" id="PTHR42646">
    <property type="entry name" value="FLAP ENDONUCLEASE XNI"/>
    <property type="match status" value="1"/>
</dbReference>
<dbReference type="GeneID" id="19962805"/>
<evidence type="ECO:0000313" key="5">
    <source>
        <dbReference type="EMBL" id="KEG00415.1"/>
    </source>
</evidence>
<dbReference type="InterPro" id="IPR020046">
    <property type="entry name" value="5-3_exonucl_a-hlix_arch_N"/>
</dbReference>
<dbReference type="OrthoDB" id="275278at2759"/>
<evidence type="ECO:0000256" key="2">
    <source>
        <dbReference type="ARBA" id="ARBA00022801"/>
    </source>
</evidence>
<keyword evidence="2" id="KW-0378">Hydrolase</keyword>
<dbReference type="Proteomes" id="UP000030681">
    <property type="component" value="Unassembled WGS sequence"/>
</dbReference>
<keyword evidence="1" id="KW-0540">Nuclease</keyword>
<dbReference type="InterPro" id="IPR029060">
    <property type="entry name" value="PIN-like_dom_sf"/>
</dbReference>
<dbReference type="InterPro" id="IPR008918">
    <property type="entry name" value="HhH2"/>
</dbReference>
<name>A0A081I9Q7_PLAVN</name>
<keyword evidence="3" id="KW-0238">DNA-binding</keyword>
<gene>
    <name evidence="5" type="ORF">YYE_04599</name>
</gene>
<sequence length="459" mass="54175">MNKLFLIIIFSLKSIILWSSVYTNIYSVNCKLIYSYNVKNKGKYHSLETNFVKKLYFISNRIYKKINHSNKNYVQLYKNGYPNKKKQQYKKNSFSNHFLFKNITLQNDIYRSTKTFARKKKNQEHLENDENLKKKLETFLIIDGSSLLFKNYFGMPFLKNDNDINLSTIYGFTQSLNKIYKLFSPSYVAIIFDSKTSNKEKREIYAQYKTLRKKNPEELYEQLKLVSEFCDIIGIKTIISENVESDNYIACLVDKIYNTIQTNNEWTPRHDENGLISLTDDQIKENNFRIVIVSSDKDLLQLLEYNDNDHNNVDISVCQPNRKYRVVNAQTFIQEHELFPNQYSDYLILAGDKTDGLSGIPNIGDKTSKYLLKEYYSIDNILKNIQNLPPKLQAIFINNIENINMFRKLIKLKCETNQSINLSDYKHGNIKNFELFQNIVDKYSLHKLLKKTVLLNHPF</sequence>
<dbReference type="CDD" id="cd09859">
    <property type="entry name" value="PIN_53EXO"/>
    <property type="match status" value="1"/>
</dbReference>
<reference evidence="5 6" key="1">
    <citation type="submission" date="2013-02" db="EMBL/GenBank/DDBJ databases">
        <title>The Genome Sequence of Plasmodium vinckei vinckei.</title>
        <authorList>
            <consortium name="The Broad Institute Genome Sequencing Platform"/>
            <consortium name="The Broad Institute Genome Sequencing Center for Infectious Disease"/>
            <person name="Neafsey D."/>
            <person name="Cheeseman I."/>
            <person name="Volkman S."/>
            <person name="Adams J."/>
            <person name="Walker B."/>
            <person name="Young S.K."/>
            <person name="Zeng Q."/>
            <person name="Gargeya S."/>
            <person name="Fitzgerald M."/>
            <person name="Haas B."/>
            <person name="Abouelleil A."/>
            <person name="Alvarado L."/>
            <person name="Arachchi H.M."/>
            <person name="Berlin A.M."/>
            <person name="Chapman S.B."/>
            <person name="Dewar J."/>
            <person name="Goldberg J."/>
            <person name="Griggs A."/>
            <person name="Gujja S."/>
            <person name="Hansen M."/>
            <person name="Howarth C."/>
            <person name="Imamovic A."/>
            <person name="Larimer J."/>
            <person name="McCowan C."/>
            <person name="Murphy C."/>
            <person name="Neiman D."/>
            <person name="Pearson M."/>
            <person name="Priest M."/>
            <person name="Roberts A."/>
            <person name="Saif S."/>
            <person name="Shea T."/>
            <person name="Sisk P."/>
            <person name="Sykes S."/>
            <person name="Wortman J."/>
            <person name="Nusbaum C."/>
            <person name="Birren B."/>
        </authorList>
    </citation>
    <scope>NUCLEOTIDE SEQUENCE [LARGE SCALE GENOMIC DNA]</scope>
    <source>
        <strain evidence="6">vinckei</strain>
    </source>
</reference>
<proteinExistence type="predicted"/>
<dbReference type="Pfam" id="PF01367">
    <property type="entry name" value="5_3_exonuc"/>
    <property type="match status" value="1"/>
</dbReference>
<dbReference type="InterPro" id="IPR036279">
    <property type="entry name" value="5-3_exonuclease_C_sf"/>
</dbReference>
<dbReference type="InterPro" id="IPR020045">
    <property type="entry name" value="DNA_polI_H3TH"/>
</dbReference>
<protein>
    <recommendedName>
        <fullName evidence="4">5'-3' exonuclease domain-containing protein</fullName>
    </recommendedName>
</protein>
<dbReference type="SMART" id="SM00279">
    <property type="entry name" value="HhH2"/>
    <property type="match status" value="1"/>
</dbReference>
<evidence type="ECO:0000259" key="4">
    <source>
        <dbReference type="SMART" id="SM00475"/>
    </source>
</evidence>
<evidence type="ECO:0000256" key="3">
    <source>
        <dbReference type="ARBA" id="ARBA00023125"/>
    </source>
</evidence>
<dbReference type="Gene3D" id="1.10.150.20">
    <property type="entry name" value="5' to 3' exonuclease, C-terminal subdomain"/>
    <property type="match status" value="1"/>
</dbReference>
<dbReference type="Gene3D" id="3.40.50.1010">
    <property type="entry name" value="5'-nuclease"/>
    <property type="match status" value="1"/>
</dbReference>
<accession>A0A081I9Q7</accession>
<dbReference type="InterPro" id="IPR038969">
    <property type="entry name" value="FEN"/>
</dbReference>
<dbReference type="Pfam" id="PF02739">
    <property type="entry name" value="5_3_exonuc_N"/>
    <property type="match status" value="1"/>
</dbReference>
<dbReference type="InterPro" id="IPR002421">
    <property type="entry name" value="5-3_exonuclease"/>
</dbReference>
<dbReference type="SUPFAM" id="SSF88723">
    <property type="entry name" value="PIN domain-like"/>
    <property type="match status" value="1"/>
</dbReference>
<dbReference type="GO" id="GO:0003677">
    <property type="term" value="F:DNA binding"/>
    <property type="evidence" value="ECO:0007669"/>
    <property type="project" value="UniProtKB-KW"/>
</dbReference>
<dbReference type="KEGG" id="pvv:PVVCY_0300260"/>
<dbReference type="SUPFAM" id="SSF47807">
    <property type="entry name" value="5' to 3' exonuclease, C-terminal subdomain"/>
    <property type="match status" value="1"/>
</dbReference>
<feature type="domain" description="5'-3' exonuclease" evidence="4">
    <location>
        <begin position="134"/>
        <end position="428"/>
    </location>
</feature>